<dbReference type="OrthoDB" id="10020333at2759"/>
<dbReference type="Proteomes" id="UP000258309">
    <property type="component" value="Unassembled WGS sequence"/>
</dbReference>
<dbReference type="EMBL" id="NCSJ02000209">
    <property type="protein sequence ID" value="RFU27385.1"/>
    <property type="molecule type" value="Genomic_DNA"/>
</dbReference>
<evidence type="ECO:0000256" key="1">
    <source>
        <dbReference type="SAM" id="MobiDB-lite"/>
    </source>
</evidence>
<dbReference type="AlphaFoldDB" id="A0A3E2H1Z9"/>
<sequence>MAAETANGAVPKLAKMNAVGISLKRQRKRGSCHDGDEGPKFIPPAKRQRVIRTALQPRDSNVQGPRLFSSSSDELDSIPEFEYSESRITILEILETENDDVMMYRILAGGRTFALKVHKYTSGAISEAGIPKTNISFDTEYGAYCKLLPLRDSPLPLISKCLGYVRFSTPPQVNRPGSIARPLLRSTTYRPAVYTDFLMDWDGIDPQQDLLWRQYFTNASQGCILRGLVFEEVPEARHLNDKDRSNLIMAKSGLNGLKAFHKLGVLHGRVGKTYSALVSSSESGIIWTNFGAARIGGASFATNAAKEIDRWYAYLHSKKRAHYNLADREKQSFGVREEHRITLAMMEQIYQQWLQWDLYDAAEVDDEDCPAPEYSTWVGG</sequence>
<gene>
    <name evidence="2" type="ORF">B7463_g8950</name>
</gene>
<accession>A0A3E2H1Z9</accession>
<comment type="caution">
    <text evidence="2">The sequence shown here is derived from an EMBL/GenBank/DDBJ whole genome shotgun (WGS) entry which is preliminary data.</text>
</comment>
<dbReference type="STRING" id="5539.A0A3E2H1Z9"/>
<evidence type="ECO:0000313" key="2">
    <source>
        <dbReference type="EMBL" id="RFU27385.1"/>
    </source>
</evidence>
<evidence type="ECO:0000313" key="3">
    <source>
        <dbReference type="Proteomes" id="UP000258309"/>
    </source>
</evidence>
<keyword evidence="3" id="KW-1185">Reference proteome</keyword>
<organism evidence="2 3">
    <name type="scientific">Scytalidium lignicola</name>
    <name type="common">Hyphomycete</name>
    <dbReference type="NCBI Taxonomy" id="5539"/>
    <lineage>
        <taxon>Eukaryota</taxon>
        <taxon>Fungi</taxon>
        <taxon>Dikarya</taxon>
        <taxon>Ascomycota</taxon>
        <taxon>Pezizomycotina</taxon>
        <taxon>Leotiomycetes</taxon>
        <taxon>Leotiomycetes incertae sedis</taxon>
        <taxon>Scytalidium</taxon>
    </lineage>
</organism>
<feature type="non-terminal residue" evidence="2">
    <location>
        <position position="1"/>
    </location>
</feature>
<feature type="non-terminal residue" evidence="2">
    <location>
        <position position="380"/>
    </location>
</feature>
<name>A0A3E2H1Z9_SCYLI</name>
<protein>
    <submittedName>
        <fullName evidence="2">Uncharacterized protein</fullName>
    </submittedName>
</protein>
<feature type="region of interest" description="Disordered" evidence="1">
    <location>
        <begin position="24"/>
        <end position="43"/>
    </location>
</feature>
<proteinExistence type="predicted"/>
<reference evidence="2 3" key="1">
    <citation type="submission" date="2018-05" db="EMBL/GenBank/DDBJ databases">
        <title>Draft genome sequence of Scytalidium lignicola DSM 105466, a ubiquitous saprotrophic fungus.</title>
        <authorList>
            <person name="Buettner E."/>
            <person name="Gebauer A.M."/>
            <person name="Hofrichter M."/>
            <person name="Liers C."/>
            <person name="Kellner H."/>
        </authorList>
    </citation>
    <scope>NUCLEOTIDE SEQUENCE [LARGE SCALE GENOMIC DNA]</scope>
    <source>
        <strain evidence="2 3">DSM 105466</strain>
    </source>
</reference>